<reference evidence="1 2" key="1">
    <citation type="submission" date="2020-05" db="EMBL/GenBank/DDBJ databases">
        <title>Sulfurimonas marisnigri, sp. nov., and Sulfurimonas baltica, sp. nov., manganese oxide reducing chemolithoautotrophs of the class Epsilonproteobacteria isolated from the pelagic redoxclines of the Black and Baltic Seas and emended description of the genus Sulfurimonas.</title>
        <authorList>
            <person name="Henkel J.V."/>
            <person name="Laudan C."/>
            <person name="Werner J."/>
            <person name="Neu T."/>
            <person name="Plewe S."/>
            <person name="Sproer C."/>
            <person name="Bunk B."/>
            <person name="Schulz-Vogt H.N."/>
        </authorList>
    </citation>
    <scope>NUCLEOTIDE SEQUENCE [LARGE SCALE GENOMIC DNA]</scope>
    <source>
        <strain evidence="1 2">SoZ1</strain>
    </source>
</reference>
<dbReference type="AlphaFoldDB" id="A0A7S7M239"/>
<sequence>MATSNFIGRKRMITEYLKALTMDNKTDKLAIRFLYIITQLNLGKKLTPKELALKFDVTERIIQKDIITN</sequence>
<evidence type="ECO:0000313" key="1">
    <source>
        <dbReference type="EMBL" id="QOY55696.1"/>
    </source>
</evidence>
<dbReference type="EMBL" id="CP054493">
    <property type="protein sequence ID" value="QOY55696.1"/>
    <property type="molecule type" value="Genomic_DNA"/>
</dbReference>
<dbReference type="KEGG" id="smas:HUE87_05585"/>
<protein>
    <submittedName>
        <fullName evidence="1">HTH domain-containing protein</fullName>
    </submittedName>
</protein>
<organism evidence="1 2">
    <name type="scientific">Candidatus Sulfurimonas marisnigri</name>
    <dbReference type="NCBI Taxonomy" id="2740405"/>
    <lineage>
        <taxon>Bacteria</taxon>
        <taxon>Pseudomonadati</taxon>
        <taxon>Campylobacterota</taxon>
        <taxon>Epsilonproteobacteria</taxon>
        <taxon>Campylobacterales</taxon>
        <taxon>Sulfurimonadaceae</taxon>
        <taxon>Sulfurimonas</taxon>
    </lineage>
</organism>
<name>A0A7S7M239_9BACT</name>
<evidence type="ECO:0000313" key="2">
    <source>
        <dbReference type="Proteomes" id="UP000593836"/>
    </source>
</evidence>
<dbReference type="RefSeq" id="WP_194367734.1">
    <property type="nucleotide sequence ID" value="NZ_CP054493.1"/>
</dbReference>
<keyword evidence="2" id="KW-1185">Reference proteome</keyword>
<proteinExistence type="predicted"/>
<gene>
    <name evidence="1" type="ORF">HUE87_05585</name>
</gene>
<dbReference type="Proteomes" id="UP000593836">
    <property type="component" value="Chromosome"/>
</dbReference>
<accession>A0A7S7M239</accession>